<dbReference type="AlphaFoldDB" id="A0A0E9SJR1"/>
<reference evidence="2" key="2">
    <citation type="journal article" date="2015" name="Fish Shellfish Immunol.">
        <title>Early steps in the European eel (Anguilla anguilla)-Vibrio vulnificus interaction in the gills: Role of the RtxA13 toxin.</title>
        <authorList>
            <person name="Callol A."/>
            <person name="Pajuelo D."/>
            <person name="Ebbesson L."/>
            <person name="Teles M."/>
            <person name="MacKenzie S."/>
            <person name="Amaro C."/>
        </authorList>
    </citation>
    <scope>NUCLEOTIDE SEQUENCE</scope>
</reference>
<proteinExistence type="predicted"/>
<feature type="region of interest" description="Disordered" evidence="1">
    <location>
        <begin position="1"/>
        <end position="23"/>
    </location>
</feature>
<accession>A0A0E9SJR1</accession>
<sequence length="23" mass="2801">MERIKDREKGKGARREVETEKVR</sequence>
<organism evidence="2">
    <name type="scientific">Anguilla anguilla</name>
    <name type="common">European freshwater eel</name>
    <name type="synonym">Muraena anguilla</name>
    <dbReference type="NCBI Taxonomy" id="7936"/>
    <lineage>
        <taxon>Eukaryota</taxon>
        <taxon>Metazoa</taxon>
        <taxon>Chordata</taxon>
        <taxon>Craniata</taxon>
        <taxon>Vertebrata</taxon>
        <taxon>Euteleostomi</taxon>
        <taxon>Actinopterygii</taxon>
        <taxon>Neopterygii</taxon>
        <taxon>Teleostei</taxon>
        <taxon>Anguilliformes</taxon>
        <taxon>Anguillidae</taxon>
        <taxon>Anguilla</taxon>
    </lineage>
</organism>
<protein>
    <submittedName>
        <fullName evidence="2">Uncharacterized protein</fullName>
    </submittedName>
</protein>
<evidence type="ECO:0000313" key="2">
    <source>
        <dbReference type="EMBL" id="JAH40905.1"/>
    </source>
</evidence>
<reference evidence="2" key="1">
    <citation type="submission" date="2014-11" db="EMBL/GenBank/DDBJ databases">
        <authorList>
            <person name="Amaro Gonzalez C."/>
        </authorList>
    </citation>
    <scope>NUCLEOTIDE SEQUENCE</scope>
</reference>
<evidence type="ECO:0000256" key="1">
    <source>
        <dbReference type="SAM" id="MobiDB-lite"/>
    </source>
</evidence>
<name>A0A0E9SJR1_ANGAN</name>
<dbReference type="EMBL" id="GBXM01067672">
    <property type="protein sequence ID" value="JAH40905.1"/>
    <property type="molecule type" value="Transcribed_RNA"/>
</dbReference>